<gene>
    <name evidence="3" type="ORF">LY89DRAFT_725578</name>
</gene>
<dbReference type="PANTHER" id="PTHR24359:SF37">
    <property type="entry name" value="PROTEIN KINASE DOMAIN-CONTAINING PROTEIN"/>
    <property type="match status" value="1"/>
</dbReference>
<dbReference type="GO" id="GO:0004674">
    <property type="term" value="F:protein serine/threonine kinase activity"/>
    <property type="evidence" value="ECO:0007669"/>
    <property type="project" value="TreeGrafter"/>
</dbReference>
<dbReference type="Pfam" id="PF00069">
    <property type="entry name" value="Pkinase"/>
    <property type="match status" value="1"/>
</dbReference>
<reference evidence="3 4" key="1">
    <citation type="submission" date="2015-10" db="EMBL/GenBank/DDBJ databases">
        <title>Full genome of DAOMC 229536 Phialocephala scopiformis, a fungal endophyte of spruce producing the potent anti-insectan compound rugulosin.</title>
        <authorList>
            <consortium name="DOE Joint Genome Institute"/>
            <person name="Walker A.K."/>
            <person name="Frasz S.L."/>
            <person name="Seifert K.A."/>
            <person name="Miller J.D."/>
            <person name="Mondo S.J."/>
            <person name="Labutti K."/>
            <person name="Lipzen A."/>
            <person name="Dockter R."/>
            <person name="Kennedy M."/>
            <person name="Grigoriev I.V."/>
            <person name="Spatafora J.W."/>
        </authorList>
    </citation>
    <scope>NUCLEOTIDE SEQUENCE [LARGE SCALE GENOMIC DNA]</scope>
    <source>
        <strain evidence="3 4">CBS 120377</strain>
    </source>
</reference>
<dbReference type="SUPFAM" id="SSF56112">
    <property type="entry name" value="Protein kinase-like (PK-like)"/>
    <property type="match status" value="1"/>
</dbReference>
<dbReference type="GO" id="GO:0005524">
    <property type="term" value="F:ATP binding"/>
    <property type="evidence" value="ECO:0007669"/>
    <property type="project" value="InterPro"/>
</dbReference>
<dbReference type="RefSeq" id="XP_018062205.1">
    <property type="nucleotide sequence ID" value="XM_018218986.1"/>
</dbReference>
<dbReference type="CDD" id="cd00180">
    <property type="entry name" value="PKc"/>
    <property type="match status" value="1"/>
</dbReference>
<feature type="domain" description="Protein kinase" evidence="2">
    <location>
        <begin position="242"/>
        <end position="571"/>
    </location>
</feature>
<dbReference type="Proteomes" id="UP000070700">
    <property type="component" value="Unassembled WGS sequence"/>
</dbReference>
<keyword evidence="4" id="KW-1185">Reference proteome</keyword>
<dbReference type="InterPro" id="IPR000719">
    <property type="entry name" value="Prot_kinase_dom"/>
</dbReference>
<organism evidence="3 4">
    <name type="scientific">Mollisia scopiformis</name>
    <name type="common">Conifer needle endophyte fungus</name>
    <name type="synonym">Phialocephala scopiformis</name>
    <dbReference type="NCBI Taxonomy" id="149040"/>
    <lineage>
        <taxon>Eukaryota</taxon>
        <taxon>Fungi</taxon>
        <taxon>Dikarya</taxon>
        <taxon>Ascomycota</taxon>
        <taxon>Pezizomycotina</taxon>
        <taxon>Leotiomycetes</taxon>
        <taxon>Helotiales</taxon>
        <taxon>Mollisiaceae</taxon>
        <taxon>Mollisia</taxon>
    </lineage>
</organism>
<dbReference type="OrthoDB" id="1046782at2759"/>
<dbReference type="SMART" id="SM00220">
    <property type="entry name" value="S_TKc"/>
    <property type="match status" value="1"/>
</dbReference>
<dbReference type="PANTHER" id="PTHR24359">
    <property type="entry name" value="SERINE/THREONINE-PROTEIN KINASE SBK1"/>
    <property type="match status" value="1"/>
</dbReference>
<dbReference type="GeneID" id="28828712"/>
<evidence type="ECO:0000313" key="3">
    <source>
        <dbReference type="EMBL" id="KUJ07850.1"/>
    </source>
</evidence>
<dbReference type="Gene3D" id="1.10.510.10">
    <property type="entry name" value="Transferase(Phosphotransferase) domain 1"/>
    <property type="match status" value="1"/>
</dbReference>
<evidence type="ECO:0000313" key="4">
    <source>
        <dbReference type="Proteomes" id="UP000070700"/>
    </source>
</evidence>
<feature type="region of interest" description="Disordered" evidence="1">
    <location>
        <begin position="24"/>
        <end position="43"/>
    </location>
</feature>
<sequence>MADIPSIQIEDGTVFRTVPTDLTHSMNVKSQPPAPWTDESLPDIEPISRNEKNIVQAIETRLRDYAVHHPGDTTKKFWPRALFDHLLDRTTIELIVEALLDRSKLAIAKGTSVEDAKRHWINRIWGCRPEEKGSRRLLALLILVGKEDSVQSFLDLDFDDDSIPLNESKYDFGSWRKVELDGLESYQRGMKVPFLSTSTIVGKVFRVTLEENDIEPWYRTSDLLQRSSLSQNAGSISSTAMQLQAMTLGAGGYGEVYKIFMHPWQHNFQEVLRSLSAHQNHFALKRLYTTNKSTFERETDMLQRFSGHPNIVTLLAAITCKKILGREEYHLLFPWAEGDLLAYWKEEAKPRRTHENTKWISAQVCAIVEAVRFIHEPGPTMRTDDGKNLYGRHGDIKPENVLLFKPNGVKVLVISDLGLSAVHREESRSNVPGFDIPRTPNYRPPECDMAGRDGHISRSFDIWTLGCLFLEFVVWSLDGWGGRQEFRNDRCSPYINSYRTDIFFDIMVVSGETSKYAFKIKHQVEQHIKYLHGHPDCTQYLHDILNIIQTRMLIVESDEPRIKRIRAPELLQEMKALQERCRDRAYCLTKCPQESTHTPHLPVLAALNRMALELIDDNRMDICLEKYSGKTRSANLRARSP</sequence>
<dbReference type="InParanoid" id="A0A132B622"/>
<dbReference type="AlphaFoldDB" id="A0A132B622"/>
<accession>A0A132B622</accession>
<dbReference type="InterPro" id="IPR011009">
    <property type="entry name" value="Kinase-like_dom_sf"/>
</dbReference>
<name>A0A132B622_MOLSC</name>
<keyword evidence="3" id="KW-0808">Transferase</keyword>
<dbReference type="EMBL" id="KQ947438">
    <property type="protein sequence ID" value="KUJ07850.1"/>
    <property type="molecule type" value="Genomic_DNA"/>
</dbReference>
<dbReference type="PROSITE" id="PS50011">
    <property type="entry name" value="PROTEIN_KINASE_DOM"/>
    <property type="match status" value="1"/>
</dbReference>
<keyword evidence="3" id="KW-0418">Kinase</keyword>
<proteinExistence type="predicted"/>
<dbReference type="KEGG" id="psco:LY89DRAFT_725578"/>
<evidence type="ECO:0000256" key="1">
    <source>
        <dbReference type="SAM" id="MobiDB-lite"/>
    </source>
</evidence>
<evidence type="ECO:0000259" key="2">
    <source>
        <dbReference type="PROSITE" id="PS50011"/>
    </source>
</evidence>
<protein>
    <submittedName>
        <fullName evidence="3">Kinase-like protein</fullName>
    </submittedName>
</protein>